<evidence type="ECO:0000313" key="2">
    <source>
        <dbReference type="Proteomes" id="UP000613582"/>
    </source>
</evidence>
<keyword evidence="2" id="KW-1185">Reference proteome</keyword>
<organism evidence="1 2">
    <name type="scientific">Aquisalinus flavus</name>
    <dbReference type="NCBI Taxonomy" id="1526572"/>
    <lineage>
        <taxon>Bacteria</taxon>
        <taxon>Pseudomonadati</taxon>
        <taxon>Pseudomonadota</taxon>
        <taxon>Alphaproteobacteria</taxon>
        <taxon>Parvularculales</taxon>
        <taxon>Parvularculaceae</taxon>
        <taxon>Aquisalinus</taxon>
    </lineage>
</organism>
<dbReference type="RefSeq" id="WP_188159265.1">
    <property type="nucleotide sequence ID" value="NZ_BMGH01000001.1"/>
</dbReference>
<proteinExistence type="predicted"/>
<reference evidence="1" key="1">
    <citation type="journal article" date="2014" name="Int. J. Syst. Evol. Microbiol.">
        <title>Complete genome sequence of Corynebacterium casei LMG S-19264T (=DSM 44701T), isolated from a smear-ripened cheese.</title>
        <authorList>
            <consortium name="US DOE Joint Genome Institute (JGI-PGF)"/>
            <person name="Walter F."/>
            <person name="Albersmeier A."/>
            <person name="Kalinowski J."/>
            <person name="Ruckert C."/>
        </authorList>
    </citation>
    <scope>NUCLEOTIDE SEQUENCE</scope>
    <source>
        <strain evidence="1">CGMCC 1.12921</strain>
    </source>
</reference>
<dbReference type="EMBL" id="BMGH01000001">
    <property type="protein sequence ID" value="GGC95186.1"/>
    <property type="molecule type" value="Genomic_DNA"/>
</dbReference>
<evidence type="ECO:0008006" key="3">
    <source>
        <dbReference type="Google" id="ProtNLM"/>
    </source>
</evidence>
<comment type="caution">
    <text evidence="1">The sequence shown here is derived from an EMBL/GenBank/DDBJ whole genome shotgun (WGS) entry which is preliminary data.</text>
</comment>
<accession>A0A8J2V195</accession>
<dbReference type="AlphaFoldDB" id="A0A8J2V195"/>
<gene>
    <name evidence="1" type="ORF">GCM10011342_00010</name>
</gene>
<sequence>MGVTTYSLQNHWRTTYGEGIQVEIDEIYAGIDSDGKHYVIPVQAKTGKDEIGVVQSIQDHECCKEKFPGLPVRAISAQFASDDVIAMFEVVIDNYEMKISRERHYKLVPRDDLD</sequence>
<protein>
    <recommendedName>
        <fullName evidence="3">Endonuclease</fullName>
    </recommendedName>
</protein>
<evidence type="ECO:0000313" key="1">
    <source>
        <dbReference type="EMBL" id="GGC95186.1"/>
    </source>
</evidence>
<dbReference type="Proteomes" id="UP000613582">
    <property type="component" value="Unassembled WGS sequence"/>
</dbReference>
<reference evidence="1" key="2">
    <citation type="submission" date="2020-09" db="EMBL/GenBank/DDBJ databases">
        <authorList>
            <person name="Sun Q."/>
            <person name="Zhou Y."/>
        </authorList>
    </citation>
    <scope>NUCLEOTIDE SEQUENCE</scope>
    <source>
        <strain evidence="1">CGMCC 1.12921</strain>
    </source>
</reference>
<name>A0A8J2V195_9PROT</name>